<dbReference type="PANTHER" id="PTHR11019">
    <property type="entry name" value="HTH-TYPE TRANSCRIPTIONAL REGULATOR NIMR"/>
    <property type="match status" value="1"/>
</dbReference>
<dbReference type="SMART" id="SM00342">
    <property type="entry name" value="HTH_ARAC"/>
    <property type="match status" value="1"/>
</dbReference>
<evidence type="ECO:0000256" key="2">
    <source>
        <dbReference type="ARBA" id="ARBA00023125"/>
    </source>
</evidence>
<keyword evidence="3" id="KW-0804">Transcription</keyword>
<evidence type="ECO:0000313" key="6">
    <source>
        <dbReference type="Proteomes" id="UP000256478"/>
    </source>
</evidence>
<dbReference type="Gene3D" id="1.10.10.60">
    <property type="entry name" value="Homeodomain-like"/>
    <property type="match status" value="1"/>
</dbReference>
<comment type="caution">
    <text evidence="5">The sequence shown here is derived from an EMBL/GenBank/DDBJ whole genome shotgun (WGS) entry which is preliminary data.</text>
</comment>
<dbReference type="OrthoDB" id="9783876at2"/>
<dbReference type="PROSITE" id="PS01124">
    <property type="entry name" value="HTH_ARAC_FAMILY_2"/>
    <property type="match status" value="1"/>
</dbReference>
<sequence length="282" mass="31259">MDQLSQIIQDFSIQAGVFYTGQLCGLSTFGEESQVEGHIHILHQGTLLLSENNGAKQVLDEPSIVFFPRPRQHRLTATESDNAEVICATVQYGIGQQSPLTQALPDVIILPLRQATALNDSFAWMVNEALSDNLGKQTILNRLMEVFIVCLLRHLITEQKIEQGLLAGLSHPFLSKVISAIHSQPAHPWGLDEMAEVALMSRSKFSPLFKQVLGETPNDYLTRWRVSLAQKHLLTGKSVDHCAQLVGYESPSSLSRAFNKTCQLSPKAWLKKTLEEASESSV</sequence>
<dbReference type="InterPro" id="IPR009057">
    <property type="entry name" value="Homeodomain-like_sf"/>
</dbReference>
<evidence type="ECO:0000313" key="5">
    <source>
        <dbReference type="EMBL" id="REL26404.1"/>
    </source>
</evidence>
<keyword evidence="2" id="KW-0238">DNA-binding</keyword>
<accession>A0A3E0TPF4</accession>
<dbReference type="RefSeq" id="WP_116007521.1">
    <property type="nucleotide sequence ID" value="NZ_QUOU01000001.1"/>
</dbReference>
<dbReference type="Pfam" id="PF12852">
    <property type="entry name" value="Cupin_6"/>
    <property type="match status" value="1"/>
</dbReference>
<evidence type="ECO:0000256" key="3">
    <source>
        <dbReference type="ARBA" id="ARBA00023163"/>
    </source>
</evidence>
<dbReference type="InterPro" id="IPR032783">
    <property type="entry name" value="AraC_lig"/>
</dbReference>
<dbReference type="EMBL" id="QUOU01000001">
    <property type="protein sequence ID" value="REL26404.1"/>
    <property type="molecule type" value="Genomic_DNA"/>
</dbReference>
<keyword evidence="1" id="KW-0805">Transcription regulation</keyword>
<dbReference type="AlphaFoldDB" id="A0A3E0TPF4"/>
<dbReference type="InterPro" id="IPR018060">
    <property type="entry name" value="HTH_AraC"/>
</dbReference>
<reference evidence="5 6" key="1">
    <citation type="submission" date="2018-08" db="EMBL/GenBank/DDBJ databases">
        <title>Thalassotalea euphylliae genome.</title>
        <authorList>
            <person name="Summers S."/>
            <person name="Rice S.A."/>
            <person name="Freckelton M.L."/>
            <person name="Nedved B.T."/>
            <person name="Hadfield M.G."/>
        </authorList>
    </citation>
    <scope>NUCLEOTIDE SEQUENCE [LARGE SCALE GENOMIC DNA]</scope>
    <source>
        <strain evidence="5 6">H1</strain>
    </source>
</reference>
<feature type="domain" description="HTH araC/xylS-type" evidence="4">
    <location>
        <begin position="175"/>
        <end position="272"/>
    </location>
</feature>
<evidence type="ECO:0000259" key="4">
    <source>
        <dbReference type="PROSITE" id="PS01124"/>
    </source>
</evidence>
<dbReference type="Pfam" id="PF12833">
    <property type="entry name" value="HTH_18"/>
    <property type="match status" value="1"/>
</dbReference>
<dbReference type="PANTHER" id="PTHR11019:SF159">
    <property type="entry name" value="TRANSCRIPTIONAL REGULATOR-RELATED"/>
    <property type="match status" value="1"/>
</dbReference>
<dbReference type="Proteomes" id="UP000256478">
    <property type="component" value="Unassembled WGS sequence"/>
</dbReference>
<dbReference type="GO" id="GO:0043565">
    <property type="term" value="F:sequence-specific DNA binding"/>
    <property type="evidence" value="ECO:0007669"/>
    <property type="project" value="InterPro"/>
</dbReference>
<gene>
    <name evidence="5" type="ORF">DXX93_07310</name>
</gene>
<organism evidence="5 6">
    <name type="scientific">Thalassotalea euphylliae</name>
    <dbReference type="NCBI Taxonomy" id="1655234"/>
    <lineage>
        <taxon>Bacteria</taxon>
        <taxon>Pseudomonadati</taxon>
        <taxon>Pseudomonadota</taxon>
        <taxon>Gammaproteobacteria</taxon>
        <taxon>Alteromonadales</taxon>
        <taxon>Colwelliaceae</taxon>
        <taxon>Thalassotalea</taxon>
    </lineage>
</organism>
<dbReference type="SUPFAM" id="SSF46689">
    <property type="entry name" value="Homeodomain-like"/>
    <property type="match status" value="2"/>
</dbReference>
<dbReference type="GO" id="GO:0003700">
    <property type="term" value="F:DNA-binding transcription factor activity"/>
    <property type="evidence" value="ECO:0007669"/>
    <property type="project" value="InterPro"/>
</dbReference>
<name>A0A3E0TPF4_9GAMM</name>
<proteinExistence type="predicted"/>
<evidence type="ECO:0000256" key="1">
    <source>
        <dbReference type="ARBA" id="ARBA00023015"/>
    </source>
</evidence>
<protein>
    <submittedName>
        <fullName evidence="5">AraC family transcriptional regulator</fullName>
    </submittedName>
</protein>